<accession>A0AAX6MUL3</accession>
<dbReference type="AlphaFoldDB" id="A0AAX6MUL3"/>
<sequence>MGTGLRQLLIAPPFRRGTYYGNDNNTVAIAKYTQGLIGSGRAIKAAKQGNSQASSAIDTKLLLFTNSLIAVMANMVMLEQTIYGIESMRKKEASPTETAIELVSTVSEEAYTGPYNYNRINDESKDLLNEEQPPPALVPQDTAHGQKANSSESDTDVD</sequence>
<reference evidence="2 3" key="1">
    <citation type="journal article" date="2024" name="Front Chem Biol">
        <title>Unveiling the potential of Daldinia eschscholtzii MFLUCC 19-0629 through bioactivity and bioinformatics studies for enhanced sustainable agriculture production.</title>
        <authorList>
            <person name="Brooks S."/>
            <person name="Weaver J.A."/>
            <person name="Klomchit A."/>
            <person name="Alharthi S.A."/>
            <person name="Onlamun T."/>
            <person name="Nurani R."/>
            <person name="Vong T.K."/>
            <person name="Alberti F."/>
            <person name="Greco C."/>
        </authorList>
    </citation>
    <scope>NUCLEOTIDE SEQUENCE [LARGE SCALE GENOMIC DNA]</scope>
    <source>
        <strain evidence="2">MFLUCC 19-0629</strain>
    </source>
</reference>
<name>A0AAX6MUL3_9PEZI</name>
<evidence type="ECO:0000256" key="1">
    <source>
        <dbReference type="SAM" id="MobiDB-lite"/>
    </source>
</evidence>
<feature type="region of interest" description="Disordered" evidence="1">
    <location>
        <begin position="117"/>
        <end position="158"/>
    </location>
</feature>
<evidence type="ECO:0000313" key="2">
    <source>
        <dbReference type="EMBL" id="KAK6956206.1"/>
    </source>
</evidence>
<protein>
    <submittedName>
        <fullName evidence="2">Uncharacterized protein</fullName>
    </submittedName>
</protein>
<comment type="caution">
    <text evidence="2">The sequence shown here is derived from an EMBL/GenBank/DDBJ whole genome shotgun (WGS) entry which is preliminary data.</text>
</comment>
<organism evidence="2 3">
    <name type="scientific">Daldinia eschscholtzii</name>
    <dbReference type="NCBI Taxonomy" id="292717"/>
    <lineage>
        <taxon>Eukaryota</taxon>
        <taxon>Fungi</taxon>
        <taxon>Dikarya</taxon>
        <taxon>Ascomycota</taxon>
        <taxon>Pezizomycotina</taxon>
        <taxon>Sordariomycetes</taxon>
        <taxon>Xylariomycetidae</taxon>
        <taxon>Xylariales</taxon>
        <taxon>Hypoxylaceae</taxon>
        <taxon>Daldinia</taxon>
    </lineage>
</organism>
<dbReference type="Proteomes" id="UP001369815">
    <property type="component" value="Unassembled WGS sequence"/>
</dbReference>
<keyword evidence="3" id="KW-1185">Reference proteome</keyword>
<gene>
    <name evidence="2" type="ORF">Daesc_001479</name>
</gene>
<proteinExistence type="predicted"/>
<dbReference type="EMBL" id="JBANMG010000002">
    <property type="protein sequence ID" value="KAK6956206.1"/>
    <property type="molecule type" value="Genomic_DNA"/>
</dbReference>
<evidence type="ECO:0000313" key="3">
    <source>
        <dbReference type="Proteomes" id="UP001369815"/>
    </source>
</evidence>